<evidence type="ECO:0000313" key="1">
    <source>
        <dbReference type="EMBL" id="TWF97524.1"/>
    </source>
</evidence>
<organism evidence="1 2">
    <name type="scientific">Kitasatospora viridis</name>
    <dbReference type="NCBI Taxonomy" id="281105"/>
    <lineage>
        <taxon>Bacteria</taxon>
        <taxon>Bacillati</taxon>
        <taxon>Actinomycetota</taxon>
        <taxon>Actinomycetes</taxon>
        <taxon>Kitasatosporales</taxon>
        <taxon>Streptomycetaceae</taxon>
        <taxon>Kitasatospora</taxon>
    </lineage>
</organism>
<dbReference type="AlphaFoldDB" id="A0A561UDU3"/>
<protein>
    <submittedName>
        <fullName evidence="1">Uncharacterized protein</fullName>
    </submittedName>
</protein>
<accession>A0A561UDU3</accession>
<evidence type="ECO:0000313" key="2">
    <source>
        <dbReference type="Proteomes" id="UP000317940"/>
    </source>
</evidence>
<dbReference type="EMBL" id="VIWT01000001">
    <property type="protein sequence ID" value="TWF97524.1"/>
    <property type="molecule type" value="Genomic_DNA"/>
</dbReference>
<keyword evidence="2" id="KW-1185">Reference proteome</keyword>
<proteinExistence type="predicted"/>
<comment type="caution">
    <text evidence="1">The sequence shown here is derived from an EMBL/GenBank/DDBJ whole genome shotgun (WGS) entry which is preliminary data.</text>
</comment>
<reference evidence="1 2" key="1">
    <citation type="submission" date="2019-06" db="EMBL/GenBank/DDBJ databases">
        <title>Sequencing the genomes of 1000 actinobacteria strains.</title>
        <authorList>
            <person name="Klenk H.-P."/>
        </authorList>
    </citation>
    <scope>NUCLEOTIDE SEQUENCE [LARGE SCALE GENOMIC DNA]</scope>
    <source>
        <strain evidence="1 2">DSM 44826</strain>
    </source>
</reference>
<name>A0A561UDU3_9ACTN</name>
<dbReference type="OrthoDB" id="3855658at2"/>
<dbReference type="Proteomes" id="UP000317940">
    <property type="component" value="Unassembled WGS sequence"/>
</dbReference>
<gene>
    <name evidence="1" type="ORF">FHX73_111305</name>
</gene>
<dbReference type="RefSeq" id="WP_145904051.1">
    <property type="nucleotide sequence ID" value="NZ_BAAAMZ010000008.1"/>
</dbReference>
<sequence>MTENTASDQINAVAAAMALLASNPDLPAPALSIENLFYSPEGRFLGWGLHLALHHGLHQFELWRQALDINPADVTDREPEGGVYWLRAYGTFGGVPVRLIGCPA</sequence>